<proteinExistence type="predicted"/>
<organism evidence="1 2">
    <name type="scientific">Candidatus Aramenus sulfurataquae</name>
    <dbReference type="NCBI Taxonomy" id="1326980"/>
    <lineage>
        <taxon>Archaea</taxon>
        <taxon>Thermoproteota</taxon>
        <taxon>Thermoprotei</taxon>
        <taxon>Sulfolobales</taxon>
        <taxon>Sulfolobaceae</taxon>
        <taxon>Candidatus Aramenus</taxon>
    </lineage>
</organism>
<reference evidence="1" key="1">
    <citation type="submission" date="2024-07" db="EMBL/GenBank/DDBJ databases">
        <title>Metagenome and Metagenome-Assembled Genomes of Archaea from a hot spring from the geothermal field of Los Azufres, Mexico.</title>
        <authorList>
            <person name="Marin-Paredes R."/>
            <person name="Martinez-Romero E."/>
            <person name="Servin-Garciduenas L.E."/>
        </authorList>
    </citation>
    <scope>NUCLEOTIDE SEQUENCE</scope>
    <source>
        <strain evidence="1">AZ1-454</strain>
    </source>
</reference>
<name>A0ACC6TNC1_9CREN</name>
<sequence>MSAIRAEWQKLRTVMVHEPGIEMFYGILDPESFLYMRRFDFSKAVEEHRRMQGILREMGARVHKLKDVIVERAKNDKPFFHELSSEALNYIRFEGEGDLEGEAREFKRDVERLDPETIFNVILLKPTVLTHKALGTGESTPRVINEEPLANLYFTRDQAIVTDRGIVIGRMSKRIRARETTLVKLALKGLSERVIKEVTEPAFAEGGDYMPFGDFAVFGVGDRTSIAGAFQVAEATGFNEIAVVYNPSVHENDYMLSMHLDMYLNAPMEGVVVSNRKTLEMATTEVFELGEKGYVMKRRTNLLEFFKEKGFRLVEVSLLEQIAYSTNFLTVDNGRILALDSEVNSKNVISYLERRGYAKLLEEVKGEYSRLKVGNSFFPMKREVRELGIDYVVTDVGEITGGLGGIHCMTIALHRG</sequence>
<gene>
    <name evidence="1" type="ORF">TQ35_0004140</name>
</gene>
<dbReference type="Proteomes" id="UP000053480">
    <property type="component" value="Unassembled WGS sequence"/>
</dbReference>
<evidence type="ECO:0000313" key="2">
    <source>
        <dbReference type="Proteomes" id="UP000053480"/>
    </source>
</evidence>
<comment type="caution">
    <text evidence="1">The sequence shown here is derived from an EMBL/GenBank/DDBJ whole genome shotgun (WGS) entry which is preliminary data.</text>
</comment>
<evidence type="ECO:0000313" key="1">
    <source>
        <dbReference type="EMBL" id="MEW9491379.1"/>
    </source>
</evidence>
<accession>A0ACC6TNC1</accession>
<dbReference type="EMBL" id="JZWS03000004">
    <property type="protein sequence ID" value="MEW9491379.1"/>
    <property type="molecule type" value="Genomic_DNA"/>
</dbReference>
<protein>
    <submittedName>
        <fullName evidence="1">Arginine deiminase family protein</fullName>
    </submittedName>
</protein>